<feature type="region of interest" description="Disordered" evidence="1">
    <location>
        <begin position="1"/>
        <end position="107"/>
    </location>
</feature>
<keyword evidence="3" id="KW-1185">Reference proteome</keyword>
<accession>A0A9Q9EFB1</accession>
<feature type="region of interest" description="Disordered" evidence="1">
    <location>
        <begin position="412"/>
        <end position="431"/>
    </location>
</feature>
<feature type="compositionally biased region" description="Basic and acidic residues" evidence="1">
    <location>
        <begin position="454"/>
        <end position="480"/>
    </location>
</feature>
<evidence type="ECO:0000313" key="3">
    <source>
        <dbReference type="Proteomes" id="UP001056384"/>
    </source>
</evidence>
<evidence type="ECO:0000313" key="2">
    <source>
        <dbReference type="EMBL" id="USW48765.1"/>
    </source>
</evidence>
<feature type="compositionally biased region" description="Gly residues" evidence="1">
    <location>
        <begin position="1"/>
        <end position="13"/>
    </location>
</feature>
<sequence length="585" mass="63668">MRGPIGGLTGLVGKGVAMGAEYREHRKDQKQARSASDQAAETGAQDSTRSSRGGQPEALPAYSGLPSSTERQVDHGAAATVHEKTELSSEEDIDTDDLYSDTDTDYYSIEDDEELLELDDALYAEDSKDLPTYEESEACYEPVDELVREVVSDSKPSITSAPSTSALDAKALSRPQLPYPVILPQRRPRKKARGFIRAYSPVLADCGISQEVFLTFLNNFHKSSQASPIFPVITISAAIAGMAPSVIAMAVCTAAQVAAGIGAEVQSRSRTNTFLDRINDELFKPAGLYAMIVKYQSDAEAQQSTSGLAGLASQVRAERADVSAYQKATIAKYNRTASDAKTVGDRMENLRLASGTTKGAAMLPESAPLIFPDIDKKVAQAGPETFNDKTKDAKKFLADYLDRRAQMEYATKHPHSSLSVPEQQRGFKSTVADSNHPMHSGGLVALVSGGKVAPRVEKGERRMERKLARDERRMARGREPKARKRYGEAYQNELAHRKEAKDGSTADSAGKDSVEGHRDGDVGEGSSRNALQYRAARRGRRNQKGALGAVKRVMRENVLYLTIVNMPNEAELANARLELEAPQQH</sequence>
<feature type="compositionally biased region" description="Acidic residues" evidence="1">
    <location>
        <begin position="88"/>
        <end position="107"/>
    </location>
</feature>
<feature type="compositionally biased region" description="Basic and acidic residues" evidence="1">
    <location>
        <begin position="21"/>
        <end position="31"/>
    </location>
</feature>
<organism evidence="2 3">
    <name type="scientific">Septoria linicola</name>
    <dbReference type="NCBI Taxonomy" id="215465"/>
    <lineage>
        <taxon>Eukaryota</taxon>
        <taxon>Fungi</taxon>
        <taxon>Dikarya</taxon>
        <taxon>Ascomycota</taxon>
        <taxon>Pezizomycotina</taxon>
        <taxon>Dothideomycetes</taxon>
        <taxon>Dothideomycetidae</taxon>
        <taxon>Mycosphaerellales</taxon>
        <taxon>Mycosphaerellaceae</taxon>
        <taxon>Septoria</taxon>
    </lineage>
</organism>
<feature type="compositionally biased region" description="Polar residues" evidence="1">
    <location>
        <begin position="32"/>
        <end position="53"/>
    </location>
</feature>
<dbReference type="AlphaFoldDB" id="A0A9Q9EFB1"/>
<dbReference type="Proteomes" id="UP001056384">
    <property type="component" value="Chromosome 1"/>
</dbReference>
<protein>
    <submittedName>
        <fullName evidence="2">Uncharacterized protein</fullName>
    </submittedName>
</protein>
<dbReference type="PANTHER" id="PTHR38887">
    <property type="entry name" value="CHROMOSOME 21, WHOLE GENOME SHOTGUN SEQUENCE"/>
    <property type="match status" value="1"/>
</dbReference>
<proteinExistence type="predicted"/>
<evidence type="ECO:0000256" key="1">
    <source>
        <dbReference type="SAM" id="MobiDB-lite"/>
    </source>
</evidence>
<gene>
    <name evidence="2" type="ORF">Slin15195_G020840</name>
</gene>
<dbReference type="EMBL" id="CP099418">
    <property type="protein sequence ID" value="USW48765.1"/>
    <property type="molecule type" value="Genomic_DNA"/>
</dbReference>
<feature type="region of interest" description="Disordered" evidence="1">
    <location>
        <begin position="454"/>
        <end position="528"/>
    </location>
</feature>
<dbReference type="InterPro" id="IPR053221">
    <property type="entry name" value="Burnettramic_acid_biosynth"/>
</dbReference>
<reference evidence="2" key="1">
    <citation type="submission" date="2022-06" db="EMBL/GenBank/DDBJ databases">
        <title>Complete genome sequences of two strains of the flax pathogen Septoria linicola.</title>
        <authorList>
            <person name="Lapalu N."/>
            <person name="Simon A."/>
            <person name="Demenou B."/>
            <person name="Paumier D."/>
            <person name="Guillot M.-P."/>
            <person name="Gout L."/>
            <person name="Valade R."/>
        </authorList>
    </citation>
    <scope>NUCLEOTIDE SEQUENCE</scope>
    <source>
        <strain evidence="2">SE15195</strain>
    </source>
</reference>
<dbReference type="PANTHER" id="PTHR38887:SF1">
    <property type="entry name" value="RAS MODIFICATION PROTEIN ERF4"/>
    <property type="match status" value="1"/>
</dbReference>
<name>A0A9Q9EFB1_9PEZI</name>
<feature type="compositionally biased region" description="Basic and acidic residues" evidence="1">
    <location>
        <begin position="494"/>
        <end position="521"/>
    </location>
</feature>